<dbReference type="Proteomes" id="UP001549921">
    <property type="component" value="Unassembled WGS sequence"/>
</dbReference>
<dbReference type="AlphaFoldDB" id="A0ABD0T1R2"/>
<organism evidence="4 5">
    <name type="scientific">Loxostege sticticalis</name>
    <name type="common">Beet webworm moth</name>
    <dbReference type="NCBI Taxonomy" id="481309"/>
    <lineage>
        <taxon>Eukaryota</taxon>
        <taxon>Metazoa</taxon>
        <taxon>Ecdysozoa</taxon>
        <taxon>Arthropoda</taxon>
        <taxon>Hexapoda</taxon>
        <taxon>Insecta</taxon>
        <taxon>Pterygota</taxon>
        <taxon>Neoptera</taxon>
        <taxon>Endopterygota</taxon>
        <taxon>Lepidoptera</taxon>
        <taxon>Glossata</taxon>
        <taxon>Ditrysia</taxon>
        <taxon>Pyraloidea</taxon>
        <taxon>Crambidae</taxon>
        <taxon>Pyraustinae</taxon>
        <taxon>Loxostege</taxon>
    </lineage>
</organism>
<evidence type="ECO:0000313" key="5">
    <source>
        <dbReference type="Proteomes" id="UP001549921"/>
    </source>
</evidence>
<feature type="region of interest" description="Disordered" evidence="2">
    <location>
        <begin position="24"/>
        <end position="55"/>
    </location>
</feature>
<dbReference type="EMBL" id="JBEDNZ010000011">
    <property type="protein sequence ID" value="KAL0831949.1"/>
    <property type="molecule type" value="Genomic_DNA"/>
</dbReference>
<feature type="compositionally biased region" description="Low complexity" evidence="2">
    <location>
        <begin position="30"/>
        <end position="55"/>
    </location>
</feature>
<name>A0ABD0T1R2_LOXSC</name>
<feature type="compositionally biased region" description="Basic residues" evidence="2">
    <location>
        <begin position="414"/>
        <end position="423"/>
    </location>
</feature>
<evidence type="ECO:0000256" key="2">
    <source>
        <dbReference type="SAM" id="MobiDB-lite"/>
    </source>
</evidence>
<dbReference type="InterPro" id="IPR046347">
    <property type="entry name" value="bZIP_sf"/>
</dbReference>
<dbReference type="SMART" id="SM00338">
    <property type="entry name" value="BRLZ"/>
    <property type="match status" value="1"/>
</dbReference>
<dbReference type="Gene3D" id="1.20.5.170">
    <property type="match status" value="1"/>
</dbReference>
<dbReference type="PROSITE" id="PS50217">
    <property type="entry name" value="BZIP"/>
    <property type="match status" value="1"/>
</dbReference>
<dbReference type="SUPFAM" id="SSF57959">
    <property type="entry name" value="Leucine zipper domain"/>
    <property type="match status" value="1"/>
</dbReference>
<dbReference type="CDD" id="cd14813">
    <property type="entry name" value="bZIP_BmCbz-like"/>
    <property type="match status" value="1"/>
</dbReference>
<accession>A0ABD0T1R2</accession>
<keyword evidence="1" id="KW-0175">Coiled coil</keyword>
<sequence>MVFSQTSHKTRSLLKVVDIDHLKSNKDQQGNGTTGVITGGNTEPLPSSPEPTTSFSEEFLKSEPDFESAMYHESDCGFFQDLEQWCFDPAKEEQVQTIDSLKVTKERAHNNDTLHTPFSPQDWETFGPSSPAQASMYCITPHDPLSPATDDFVQLDKLLPTFANNTFKEKYQEPTLDFNNMPVVFGDLESEKMADVNTVQVMDMAGWSLPHSDYNKHYTNTQNIMPFFEEDTTDSRLVTVTPGEVENDFTVSRFILGNERGEGAAMAEAEKRHGLSVSIPARVAGWAGDVISTPDIVTYVDQLEKEKCPLLDTTSASQWPVEETELAPTLHSPTLKSPKMEYQPITPNSESQVESENEEKPLSSRKRRHNSEDSDESYTPDAEYTPRNSKRKPKKPNIPIKDMILALEGSQQLKKARRGRPPKRRESTVSVCSIDDANSNVSAQEMKYRELRDKNNEASKRSRMNRKLKELQMEQLVLDLEDRNQKLKVKADILEEMTKKLKDALMTAILQK</sequence>
<evidence type="ECO:0000256" key="1">
    <source>
        <dbReference type="SAM" id="Coils"/>
    </source>
</evidence>
<evidence type="ECO:0000259" key="3">
    <source>
        <dbReference type="PROSITE" id="PS50217"/>
    </source>
</evidence>
<feature type="domain" description="BZIP" evidence="3">
    <location>
        <begin position="445"/>
        <end position="508"/>
    </location>
</feature>
<gene>
    <name evidence="4" type="ORF">ABMA28_001456</name>
</gene>
<feature type="region of interest" description="Disordered" evidence="2">
    <location>
        <begin position="319"/>
        <end position="429"/>
    </location>
</feature>
<evidence type="ECO:0000313" key="4">
    <source>
        <dbReference type="EMBL" id="KAL0831949.1"/>
    </source>
</evidence>
<dbReference type="GO" id="GO:0005634">
    <property type="term" value="C:nucleus"/>
    <property type="evidence" value="ECO:0007669"/>
    <property type="project" value="UniProtKB-ARBA"/>
</dbReference>
<feature type="coiled-coil region" evidence="1">
    <location>
        <begin position="434"/>
        <end position="504"/>
    </location>
</feature>
<reference evidence="4 5" key="1">
    <citation type="submission" date="2024-06" db="EMBL/GenBank/DDBJ databases">
        <title>A chromosome-level genome assembly of beet webworm, Loxostege sticticalis.</title>
        <authorList>
            <person name="Zhang Y."/>
        </authorList>
    </citation>
    <scope>NUCLEOTIDE SEQUENCE [LARGE SCALE GENOMIC DNA]</scope>
    <source>
        <strain evidence="4">AQ028</strain>
        <tissue evidence="4">Male pupae</tissue>
    </source>
</reference>
<comment type="caution">
    <text evidence="4">The sequence shown here is derived from an EMBL/GenBank/DDBJ whole genome shotgun (WGS) entry which is preliminary data.</text>
</comment>
<proteinExistence type="predicted"/>
<protein>
    <recommendedName>
        <fullName evidence="3">BZIP domain-containing protein</fullName>
    </recommendedName>
</protein>
<dbReference type="Pfam" id="PF07716">
    <property type="entry name" value="bZIP_2"/>
    <property type="match status" value="1"/>
</dbReference>
<dbReference type="InterPro" id="IPR004827">
    <property type="entry name" value="bZIP"/>
</dbReference>